<dbReference type="InterPro" id="IPR008995">
    <property type="entry name" value="Mo/tungstate-bd_C_term_dom"/>
</dbReference>
<name>A0A839A3H5_9LACT</name>
<dbReference type="GO" id="GO:0005524">
    <property type="term" value="F:ATP binding"/>
    <property type="evidence" value="ECO:0007669"/>
    <property type="project" value="UniProtKB-KW"/>
</dbReference>
<evidence type="ECO:0000256" key="4">
    <source>
        <dbReference type="ARBA" id="ARBA00022840"/>
    </source>
</evidence>
<evidence type="ECO:0000256" key="5">
    <source>
        <dbReference type="ARBA" id="ARBA00022967"/>
    </source>
</evidence>
<gene>
    <name evidence="8" type="primary">ugpC</name>
    <name evidence="8" type="ORF">HW423_01175</name>
</gene>
<dbReference type="NCBIfam" id="NF008653">
    <property type="entry name" value="PRK11650.1"/>
    <property type="match status" value="1"/>
</dbReference>
<dbReference type="SUPFAM" id="SSF50331">
    <property type="entry name" value="MOP-like"/>
    <property type="match status" value="1"/>
</dbReference>
<dbReference type="InterPro" id="IPR040582">
    <property type="entry name" value="OB_MalK-like"/>
</dbReference>
<dbReference type="InterPro" id="IPR027417">
    <property type="entry name" value="P-loop_NTPase"/>
</dbReference>
<keyword evidence="1" id="KW-0813">Transport</keyword>
<dbReference type="FunFam" id="3.40.50.300:FF:000042">
    <property type="entry name" value="Maltose/maltodextrin ABC transporter, ATP-binding protein"/>
    <property type="match status" value="1"/>
</dbReference>
<evidence type="ECO:0000256" key="6">
    <source>
        <dbReference type="ARBA" id="ARBA00023136"/>
    </source>
</evidence>
<dbReference type="Gene3D" id="2.40.50.140">
    <property type="entry name" value="Nucleic acid-binding proteins"/>
    <property type="match status" value="1"/>
</dbReference>
<dbReference type="CDD" id="cd03301">
    <property type="entry name" value="ABC_MalK_N"/>
    <property type="match status" value="1"/>
</dbReference>
<keyword evidence="4 8" id="KW-0067">ATP-binding</keyword>
<dbReference type="PROSITE" id="PS50893">
    <property type="entry name" value="ABC_TRANSPORTER_2"/>
    <property type="match status" value="1"/>
</dbReference>
<dbReference type="PANTHER" id="PTHR43875:SF15">
    <property type="entry name" value="TREHALOSE IMPORT ATP-BINDING PROTEIN SUGC"/>
    <property type="match status" value="1"/>
</dbReference>
<feature type="domain" description="ABC transporter" evidence="7">
    <location>
        <begin position="4"/>
        <end position="239"/>
    </location>
</feature>
<organism evidence="8 9">
    <name type="scientific">Ruoffia halotolerans</name>
    <dbReference type="NCBI Taxonomy" id="2748684"/>
    <lineage>
        <taxon>Bacteria</taxon>
        <taxon>Bacillati</taxon>
        <taxon>Bacillota</taxon>
        <taxon>Bacilli</taxon>
        <taxon>Lactobacillales</taxon>
        <taxon>Aerococcaceae</taxon>
        <taxon>Ruoffia</taxon>
    </lineage>
</organism>
<keyword evidence="9" id="KW-1185">Reference proteome</keyword>
<evidence type="ECO:0000256" key="1">
    <source>
        <dbReference type="ARBA" id="ARBA00022448"/>
    </source>
</evidence>
<dbReference type="Pfam" id="PF00005">
    <property type="entry name" value="ABC_tran"/>
    <property type="match status" value="1"/>
</dbReference>
<comment type="caution">
    <text evidence="8">The sequence shown here is derived from an EMBL/GenBank/DDBJ whole genome shotgun (WGS) entry which is preliminary data.</text>
</comment>
<keyword evidence="5" id="KW-1278">Translocase</keyword>
<evidence type="ECO:0000256" key="3">
    <source>
        <dbReference type="ARBA" id="ARBA00022741"/>
    </source>
</evidence>
<keyword evidence="3" id="KW-0547">Nucleotide-binding</keyword>
<dbReference type="InterPro" id="IPR012340">
    <property type="entry name" value="NA-bd_OB-fold"/>
</dbReference>
<dbReference type="PANTHER" id="PTHR43875">
    <property type="entry name" value="MALTODEXTRIN IMPORT ATP-BINDING PROTEIN MSMX"/>
    <property type="match status" value="1"/>
</dbReference>
<dbReference type="RefSeq" id="WP_218930126.1">
    <property type="nucleotide sequence ID" value="NZ_JACAOA010000002.1"/>
</dbReference>
<dbReference type="Gene3D" id="3.40.50.300">
    <property type="entry name" value="P-loop containing nucleotide triphosphate hydrolases"/>
    <property type="match status" value="1"/>
</dbReference>
<dbReference type="GO" id="GO:0140359">
    <property type="term" value="F:ABC-type transporter activity"/>
    <property type="evidence" value="ECO:0007669"/>
    <property type="project" value="InterPro"/>
</dbReference>
<proteinExistence type="predicted"/>
<dbReference type="InterPro" id="IPR003439">
    <property type="entry name" value="ABC_transporter-like_ATP-bd"/>
</dbReference>
<evidence type="ECO:0000256" key="2">
    <source>
        <dbReference type="ARBA" id="ARBA00022475"/>
    </source>
</evidence>
<accession>A0A839A3H5</accession>
<evidence type="ECO:0000313" key="8">
    <source>
        <dbReference type="EMBL" id="MBA5728400.1"/>
    </source>
</evidence>
<evidence type="ECO:0000313" key="9">
    <source>
        <dbReference type="Proteomes" id="UP000571018"/>
    </source>
</evidence>
<dbReference type="SMART" id="SM00382">
    <property type="entry name" value="AAA"/>
    <property type="match status" value="1"/>
</dbReference>
<protein>
    <submittedName>
        <fullName evidence="8">sn-glycerol-3-phosphate ABC transporter ATP-binding protein UgpC</fullName>
    </submittedName>
</protein>
<evidence type="ECO:0000259" key="7">
    <source>
        <dbReference type="PROSITE" id="PS50893"/>
    </source>
</evidence>
<dbReference type="SUPFAM" id="SSF52540">
    <property type="entry name" value="P-loop containing nucleoside triphosphate hydrolases"/>
    <property type="match status" value="1"/>
</dbReference>
<dbReference type="InterPro" id="IPR017871">
    <property type="entry name" value="ABC_transporter-like_CS"/>
</dbReference>
<dbReference type="InterPro" id="IPR003593">
    <property type="entry name" value="AAA+_ATPase"/>
</dbReference>
<dbReference type="PROSITE" id="PS00211">
    <property type="entry name" value="ABC_TRANSPORTER_1"/>
    <property type="match status" value="1"/>
</dbReference>
<dbReference type="Proteomes" id="UP000571018">
    <property type="component" value="Unassembled WGS sequence"/>
</dbReference>
<dbReference type="Pfam" id="PF17912">
    <property type="entry name" value="OB_MalK"/>
    <property type="match status" value="1"/>
</dbReference>
<dbReference type="InterPro" id="IPR015855">
    <property type="entry name" value="ABC_transpr_MalK-like"/>
</dbReference>
<dbReference type="EMBL" id="JACAOA010000002">
    <property type="protein sequence ID" value="MBA5728400.1"/>
    <property type="molecule type" value="Genomic_DNA"/>
</dbReference>
<reference evidence="8 9" key="1">
    <citation type="submission" date="2020-06" db="EMBL/GenBank/DDBJ databases">
        <title>Reclassification of Facklamia ignava, Facklamia soureckii and Facklami tabacinasalis as Falseniella iganva gen. nov., comb. nov., Hutsoniella ignava gen. nov., comb. nov., and Ruoffia tabacinasalis gen. nov., comb. nov and description of Ruoffia haltotolerans sp. nov., isolated from hypersaline Inland Sea of Qatar.</title>
        <authorList>
            <person name="Fotedar R."/>
            <person name="Sankaranarayanan K."/>
            <person name="Lawson P."/>
            <person name="Caldwell M."/>
            <person name="Zeyara A."/>
            <person name="Al Malki A."/>
            <person name="Ali M."/>
        </authorList>
    </citation>
    <scope>NUCLEOTIDE SEQUENCE [LARGE SCALE GENOMIC DNA]</scope>
    <source>
        <strain evidence="8 9">INB8</strain>
    </source>
</reference>
<dbReference type="Gene3D" id="2.40.50.100">
    <property type="match status" value="1"/>
</dbReference>
<dbReference type="GO" id="GO:0008643">
    <property type="term" value="P:carbohydrate transport"/>
    <property type="evidence" value="ECO:0007669"/>
    <property type="project" value="InterPro"/>
</dbReference>
<keyword evidence="6" id="KW-0472">Membrane</keyword>
<dbReference type="InterPro" id="IPR047641">
    <property type="entry name" value="ABC_transpr_MalK/UgpC-like"/>
</dbReference>
<dbReference type="GO" id="GO:0016887">
    <property type="term" value="F:ATP hydrolysis activity"/>
    <property type="evidence" value="ECO:0007669"/>
    <property type="project" value="InterPro"/>
</dbReference>
<keyword evidence="2" id="KW-1003">Cell membrane</keyword>
<dbReference type="GO" id="GO:0055052">
    <property type="term" value="C:ATP-binding cassette (ABC) transporter complex, substrate-binding subunit-containing"/>
    <property type="evidence" value="ECO:0007669"/>
    <property type="project" value="TreeGrafter"/>
</dbReference>
<dbReference type="AlphaFoldDB" id="A0A839A3H5"/>
<sequence>MAYLEFKNISKVYFDNRDTENYAVRQANFTVEEGELVVFVGPSGCGKSTLLRMIAGLEDISEGEIILDERVINEVEVSKRAIAMVFQDYALYPHMSVGDNLGFGLENSKMKKNDIEEKIDQSLNVLELGDLKERLPKQLSGGQRQRVALGRALVKNPKLFLLDEPLSNLDARLRVQTRKLISDLHNKLQATMIYVTHDQIEAMTLGDKIVVMNRGVIQQIGTPEEIYREPKNTFVANFIGTPSMNLMKSNFNESGSIELGNAEIQLPNNVLERANDYFGKEVIVGIRPEEIELSIDQAGLKPALIEYLGSENLLYFDTPQGELIVKVHKSSKLQSDNNYQLKFNPEKLYIFDKQNGSRI</sequence>